<protein>
    <submittedName>
        <fullName evidence="2">Uncharacterized protein</fullName>
    </submittedName>
</protein>
<reference evidence="2" key="1">
    <citation type="journal article" date="2023" name="Mol. Phylogenet. Evol.">
        <title>Genome-scale phylogeny and comparative genomics of the fungal order Sordariales.</title>
        <authorList>
            <person name="Hensen N."/>
            <person name="Bonometti L."/>
            <person name="Westerberg I."/>
            <person name="Brannstrom I.O."/>
            <person name="Guillou S."/>
            <person name="Cros-Aarteil S."/>
            <person name="Calhoun S."/>
            <person name="Haridas S."/>
            <person name="Kuo A."/>
            <person name="Mondo S."/>
            <person name="Pangilinan J."/>
            <person name="Riley R."/>
            <person name="LaButti K."/>
            <person name="Andreopoulos B."/>
            <person name="Lipzen A."/>
            <person name="Chen C."/>
            <person name="Yan M."/>
            <person name="Daum C."/>
            <person name="Ng V."/>
            <person name="Clum A."/>
            <person name="Steindorff A."/>
            <person name="Ohm R.A."/>
            <person name="Martin F."/>
            <person name="Silar P."/>
            <person name="Natvig D.O."/>
            <person name="Lalanne C."/>
            <person name="Gautier V."/>
            <person name="Ament-Velasquez S.L."/>
            <person name="Kruys A."/>
            <person name="Hutchinson M.I."/>
            <person name="Powell A.J."/>
            <person name="Barry K."/>
            <person name="Miller A.N."/>
            <person name="Grigoriev I.V."/>
            <person name="Debuchy R."/>
            <person name="Gladieux P."/>
            <person name="Hiltunen Thoren M."/>
            <person name="Johannesson H."/>
        </authorList>
    </citation>
    <scope>NUCLEOTIDE SEQUENCE</scope>
    <source>
        <strain evidence="2">CBS 532.94</strain>
    </source>
</reference>
<reference evidence="2" key="2">
    <citation type="submission" date="2023-05" db="EMBL/GenBank/DDBJ databases">
        <authorList>
            <consortium name="Lawrence Berkeley National Laboratory"/>
            <person name="Steindorff A."/>
            <person name="Hensen N."/>
            <person name="Bonometti L."/>
            <person name="Westerberg I."/>
            <person name="Brannstrom I.O."/>
            <person name="Guillou S."/>
            <person name="Cros-Aarteil S."/>
            <person name="Calhoun S."/>
            <person name="Haridas S."/>
            <person name="Kuo A."/>
            <person name="Mondo S."/>
            <person name="Pangilinan J."/>
            <person name="Riley R."/>
            <person name="Labutti K."/>
            <person name="Andreopoulos B."/>
            <person name="Lipzen A."/>
            <person name="Chen C."/>
            <person name="Yanf M."/>
            <person name="Daum C."/>
            <person name="Ng V."/>
            <person name="Clum A."/>
            <person name="Ohm R."/>
            <person name="Martin F."/>
            <person name="Silar P."/>
            <person name="Natvig D."/>
            <person name="Lalanne C."/>
            <person name="Gautier V."/>
            <person name="Ament-Velasquez S.L."/>
            <person name="Kruys A."/>
            <person name="Hutchinson M.I."/>
            <person name="Powell A.J."/>
            <person name="Barry K."/>
            <person name="Miller A.N."/>
            <person name="Grigoriev I.V."/>
            <person name="Debuchy R."/>
            <person name="Gladieux P."/>
            <person name="Thoren M.H."/>
            <person name="Johannesson H."/>
        </authorList>
    </citation>
    <scope>NUCLEOTIDE SEQUENCE</scope>
    <source>
        <strain evidence="2">CBS 532.94</strain>
    </source>
</reference>
<dbReference type="AlphaFoldDB" id="A0AAN7CDE8"/>
<feature type="compositionally biased region" description="Low complexity" evidence="1">
    <location>
        <begin position="16"/>
        <end position="41"/>
    </location>
</feature>
<evidence type="ECO:0000256" key="1">
    <source>
        <dbReference type="SAM" id="MobiDB-lite"/>
    </source>
</evidence>
<comment type="caution">
    <text evidence="2">The sequence shown here is derived from an EMBL/GenBank/DDBJ whole genome shotgun (WGS) entry which is preliminary data.</text>
</comment>
<evidence type="ECO:0000313" key="3">
    <source>
        <dbReference type="Proteomes" id="UP001303760"/>
    </source>
</evidence>
<accession>A0AAN7CDE8</accession>
<feature type="region of interest" description="Disordered" evidence="1">
    <location>
        <begin position="1"/>
        <end position="96"/>
    </location>
</feature>
<proteinExistence type="predicted"/>
<gene>
    <name evidence="2" type="ORF">C8A03DRAFT_32615</name>
</gene>
<dbReference type="Proteomes" id="UP001303760">
    <property type="component" value="Unassembled WGS sequence"/>
</dbReference>
<sequence>MAKEGYQFRPRTFEIQQQQQQQQAQQTTFLFAQEPQGGQEAQEARDEEEEGFQEVRRKRPRGRVPLIVAAQQQAARDPKQLKLSLPHRVAGPSQAG</sequence>
<keyword evidence="3" id="KW-1185">Reference proteome</keyword>
<name>A0AAN7CDE8_9PEZI</name>
<dbReference type="EMBL" id="MU860067">
    <property type="protein sequence ID" value="KAK4239277.1"/>
    <property type="molecule type" value="Genomic_DNA"/>
</dbReference>
<organism evidence="2 3">
    <name type="scientific">Achaetomium macrosporum</name>
    <dbReference type="NCBI Taxonomy" id="79813"/>
    <lineage>
        <taxon>Eukaryota</taxon>
        <taxon>Fungi</taxon>
        <taxon>Dikarya</taxon>
        <taxon>Ascomycota</taxon>
        <taxon>Pezizomycotina</taxon>
        <taxon>Sordariomycetes</taxon>
        <taxon>Sordariomycetidae</taxon>
        <taxon>Sordariales</taxon>
        <taxon>Chaetomiaceae</taxon>
        <taxon>Achaetomium</taxon>
    </lineage>
</organism>
<evidence type="ECO:0000313" key="2">
    <source>
        <dbReference type="EMBL" id="KAK4239277.1"/>
    </source>
</evidence>